<protein>
    <submittedName>
        <fullName evidence="1">Uncharacterized protein</fullName>
    </submittedName>
</protein>
<comment type="caution">
    <text evidence="1">The sequence shown here is derived from an EMBL/GenBank/DDBJ whole genome shotgun (WGS) entry which is preliminary data.</text>
</comment>
<keyword evidence="2" id="KW-1185">Reference proteome</keyword>
<reference evidence="1" key="1">
    <citation type="submission" date="2013-04" db="EMBL/GenBank/DDBJ databases">
        <title>The genome sequencing project of 58 acetic acid bacteria.</title>
        <authorList>
            <person name="Okamoto-Kainuma A."/>
            <person name="Ishikawa M."/>
            <person name="Umino S."/>
            <person name="Koizumi Y."/>
            <person name="Shiwa Y."/>
            <person name="Yoshikawa H."/>
            <person name="Matsutani M."/>
            <person name="Matsushita K."/>
        </authorList>
    </citation>
    <scope>NUCLEOTIDE SEQUENCE</scope>
    <source>
        <strain evidence="1">DSM 12717</strain>
    </source>
</reference>
<organism evidence="1 2">
    <name type="scientific">Gluconacetobacter sacchari DSM 12717</name>
    <dbReference type="NCBI Taxonomy" id="1307940"/>
    <lineage>
        <taxon>Bacteria</taxon>
        <taxon>Pseudomonadati</taxon>
        <taxon>Pseudomonadota</taxon>
        <taxon>Alphaproteobacteria</taxon>
        <taxon>Acetobacterales</taxon>
        <taxon>Acetobacteraceae</taxon>
        <taxon>Gluconacetobacter</taxon>
    </lineage>
</organism>
<proteinExistence type="predicted"/>
<evidence type="ECO:0000313" key="2">
    <source>
        <dbReference type="Proteomes" id="UP001060895"/>
    </source>
</evidence>
<dbReference type="EMBL" id="BAQP01000445">
    <property type="protein sequence ID" value="GBQ31448.1"/>
    <property type="molecule type" value="Genomic_DNA"/>
</dbReference>
<accession>A0ABQ0PCH8</accession>
<evidence type="ECO:0000313" key="1">
    <source>
        <dbReference type="EMBL" id="GBQ31448.1"/>
    </source>
</evidence>
<sequence>MARQYDLNNTLYRRPYNIWIDDRIKFISYKSIATPLFQRIVKKQSRHKEKQRHMETVYDAVQNNQSIVSPRDPGLFYASEHMTEDDQNDSHALGIIHPGIISS</sequence>
<name>A0ABQ0PCH8_9PROT</name>
<dbReference type="Proteomes" id="UP001060895">
    <property type="component" value="Unassembled WGS sequence"/>
</dbReference>
<gene>
    <name evidence="1" type="ORF">AA12717_3770</name>
</gene>